<comment type="similarity">
    <text evidence="1">Belongs to the short-chain dehydrogenases/reductases (SDR) family.</text>
</comment>
<sequence length="237" mass="27134">MKVVIAGATGDIGKAVAKELLHQGYNLLLLYRSEEKRQTLEQELGTFGINFFCIKNFDSQQFKKSLDDFLPTAFVNAIGDGFYNKIENITVEELDNCYESNFKVPFFISQCIFSFFKKNKKGHIVFINSISGLEGFPYGGAYCSFKFALRGLAEVMYKEGKRYNIKISSIYPGVVNTKLLEKMPFRPKIKDCLDPKDIALAVKYILELPYQVEIKDLILKNTSLHWIKVSSNRKNKE</sequence>
<proteinExistence type="inferred from homology"/>
<gene>
    <name evidence="3" type="ORF">SAMN04488516_10113</name>
</gene>
<dbReference type="Gene3D" id="3.40.50.720">
    <property type="entry name" value="NAD(P)-binding Rossmann-like Domain"/>
    <property type="match status" value="1"/>
</dbReference>
<dbReference type="PANTHER" id="PTHR42901">
    <property type="entry name" value="ALCOHOL DEHYDROGENASE"/>
    <property type="match status" value="1"/>
</dbReference>
<protein>
    <submittedName>
        <fullName evidence="3">NADP-dependent 3-hydroxy acid dehydrogenase YdfG</fullName>
    </submittedName>
</protein>
<dbReference type="RefSeq" id="WP_092061489.1">
    <property type="nucleotide sequence ID" value="NZ_FNIN01000001.1"/>
</dbReference>
<evidence type="ECO:0000256" key="2">
    <source>
        <dbReference type="ARBA" id="ARBA00023002"/>
    </source>
</evidence>
<dbReference type="PRINTS" id="PR00081">
    <property type="entry name" value="GDHRDH"/>
</dbReference>
<dbReference type="SUPFAM" id="SSF51735">
    <property type="entry name" value="NAD(P)-binding Rossmann-fold domains"/>
    <property type="match status" value="1"/>
</dbReference>
<dbReference type="OrthoDB" id="658698at2"/>
<dbReference type="InterPro" id="IPR036291">
    <property type="entry name" value="NAD(P)-bd_dom_sf"/>
</dbReference>
<accession>A0A1G9ZIF9</accession>
<keyword evidence="2" id="KW-0560">Oxidoreductase</keyword>
<dbReference type="Pfam" id="PF00106">
    <property type="entry name" value="adh_short"/>
    <property type="match status" value="1"/>
</dbReference>
<dbReference type="EMBL" id="FNIN01000001">
    <property type="protein sequence ID" value="SDN20283.1"/>
    <property type="molecule type" value="Genomic_DNA"/>
</dbReference>
<dbReference type="GO" id="GO:0016491">
    <property type="term" value="F:oxidoreductase activity"/>
    <property type="evidence" value="ECO:0007669"/>
    <property type="project" value="UniProtKB-KW"/>
</dbReference>
<reference evidence="3 4" key="1">
    <citation type="submission" date="2016-10" db="EMBL/GenBank/DDBJ databases">
        <authorList>
            <person name="de Groot N.N."/>
        </authorList>
    </citation>
    <scope>NUCLEOTIDE SEQUENCE [LARGE SCALE GENOMIC DNA]</scope>
    <source>
        <strain evidence="3 4">DSM 15269</strain>
    </source>
</reference>
<dbReference type="InterPro" id="IPR002347">
    <property type="entry name" value="SDR_fam"/>
</dbReference>
<evidence type="ECO:0000313" key="4">
    <source>
        <dbReference type="Proteomes" id="UP000199602"/>
    </source>
</evidence>
<dbReference type="STRING" id="206665.SAMN04488516_10113"/>
<keyword evidence="4" id="KW-1185">Reference proteome</keyword>
<dbReference type="PANTHER" id="PTHR42901:SF1">
    <property type="entry name" value="ALCOHOL DEHYDROGENASE"/>
    <property type="match status" value="1"/>
</dbReference>
<dbReference type="Proteomes" id="UP000199602">
    <property type="component" value="Unassembled WGS sequence"/>
</dbReference>
<dbReference type="AlphaFoldDB" id="A0A1G9ZIF9"/>
<name>A0A1G9ZIF9_9BACT</name>
<organism evidence="3 4">
    <name type="scientific">Desulfonauticus submarinus</name>
    <dbReference type="NCBI Taxonomy" id="206665"/>
    <lineage>
        <taxon>Bacteria</taxon>
        <taxon>Pseudomonadati</taxon>
        <taxon>Thermodesulfobacteriota</taxon>
        <taxon>Desulfovibrionia</taxon>
        <taxon>Desulfovibrionales</taxon>
        <taxon>Desulfonauticaceae</taxon>
        <taxon>Desulfonauticus</taxon>
    </lineage>
</organism>
<evidence type="ECO:0000256" key="1">
    <source>
        <dbReference type="ARBA" id="ARBA00006484"/>
    </source>
</evidence>
<dbReference type="CDD" id="cd05233">
    <property type="entry name" value="SDR_c"/>
    <property type="match status" value="1"/>
</dbReference>
<evidence type="ECO:0000313" key="3">
    <source>
        <dbReference type="EMBL" id="SDN20283.1"/>
    </source>
</evidence>